<dbReference type="STRING" id="4555.A0A368SAT5"/>
<dbReference type="Pfam" id="PF22936">
    <property type="entry name" value="Pol_BBD"/>
    <property type="match status" value="1"/>
</dbReference>
<evidence type="ECO:0000256" key="1">
    <source>
        <dbReference type="SAM" id="MobiDB-lite"/>
    </source>
</evidence>
<dbReference type="InterPro" id="IPR054722">
    <property type="entry name" value="PolX-like_BBD"/>
</dbReference>
<accession>A0A368SAT5</accession>
<feature type="compositionally biased region" description="Pro residues" evidence="1">
    <location>
        <begin position="28"/>
        <end position="37"/>
    </location>
</feature>
<gene>
    <name evidence="3" type="ORF">SETIT_8G232600v2</name>
</gene>
<evidence type="ECO:0000313" key="3">
    <source>
        <dbReference type="EMBL" id="RCV39539.1"/>
    </source>
</evidence>
<dbReference type="AlphaFoldDB" id="A0A368SAT5"/>
<feature type="domain" description="Retrovirus-related Pol polyprotein from transposon TNT 1-94-like beta-barrel" evidence="2">
    <location>
        <begin position="75"/>
        <end position="149"/>
    </location>
</feature>
<evidence type="ECO:0000259" key="2">
    <source>
        <dbReference type="Pfam" id="PF22936"/>
    </source>
</evidence>
<reference evidence="3" key="2">
    <citation type="submission" date="2015-07" db="EMBL/GenBank/DDBJ databases">
        <authorList>
            <person name="Noorani M."/>
        </authorList>
    </citation>
    <scope>NUCLEOTIDE SEQUENCE</scope>
    <source>
        <strain evidence="3">Yugu1</strain>
    </source>
</reference>
<dbReference type="OrthoDB" id="778489at2759"/>
<feature type="region of interest" description="Disordered" evidence="1">
    <location>
        <begin position="28"/>
        <end position="53"/>
    </location>
</feature>
<organism evidence="3">
    <name type="scientific">Setaria italica</name>
    <name type="common">Foxtail millet</name>
    <name type="synonym">Panicum italicum</name>
    <dbReference type="NCBI Taxonomy" id="4555"/>
    <lineage>
        <taxon>Eukaryota</taxon>
        <taxon>Viridiplantae</taxon>
        <taxon>Streptophyta</taxon>
        <taxon>Embryophyta</taxon>
        <taxon>Tracheophyta</taxon>
        <taxon>Spermatophyta</taxon>
        <taxon>Magnoliopsida</taxon>
        <taxon>Liliopsida</taxon>
        <taxon>Poales</taxon>
        <taxon>Poaceae</taxon>
        <taxon>PACMAD clade</taxon>
        <taxon>Panicoideae</taxon>
        <taxon>Panicodae</taxon>
        <taxon>Paniceae</taxon>
        <taxon>Cenchrinae</taxon>
        <taxon>Setaria</taxon>
    </lineage>
</organism>
<proteinExistence type="predicted"/>
<protein>
    <recommendedName>
        <fullName evidence="2">Retrovirus-related Pol polyprotein from transposon TNT 1-94-like beta-barrel domain-containing protein</fullName>
    </recommendedName>
</protein>
<dbReference type="EMBL" id="CM003535">
    <property type="protein sequence ID" value="RCV39539.1"/>
    <property type="molecule type" value="Genomic_DNA"/>
</dbReference>
<name>A0A368SAT5_SETIT</name>
<feature type="compositionally biased region" description="Low complexity" evidence="1">
    <location>
        <begin position="38"/>
        <end position="53"/>
    </location>
</feature>
<sequence length="194" mass="20822">MKRTRTAARIPPPPHHRFRRLQLACCFLPPPPPPRRPSPSSDPMASTASPPAASELDSHLVVWDASAEDMELAAWFIDSTAPRHMTGNPSLLTDLIHVSNTFVDAGIGKGMQVGGIGSVNKEAVVLPDVWFVPGLGLSMNLVSVDQLTADPNLIIAIAGTGCNVTKMSDGSLVGSAHLRPDNKYEVDFLRIQQN</sequence>
<reference evidence="3" key="1">
    <citation type="journal article" date="2012" name="Nat. Biotechnol.">
        <title>Reference genome sequence of the model plant Setaria.</title>
        <authorList>
            <person name="Bennetzen J.L."/>
            <person name="Schmutz J."/>
            <person name="Wang H."/>
            <person name="Percifield R."/>
            <person name="Hawkins J."/>
            <person name="Pontaroli A.C."/>
            <person name="Estep M."/>
            <person name="Feng L."/>
            <person name="Vaughn J.N."/>
            <person name="Grimwood J."/>
            <person name="Jenkins J."/>
            <person name="Barry K."/>
            <person name="Lindquist E."/>
            <person name="Hellsten U."/>
            <person name="Deshpande S."/>
            <person name="Wang X."/>
            <person name="Wu X."/>
            <person name="Mitros T."/>
            <person name="Triplett J."/>
            <person name="Yang X."/>
            <person name="Ye C.Y."/>
            <person name="Mauro-Herrera M."/>
            <person name="Wang L."/>
            <person name="Li P."/>
            <person name="Sharma M."/>
            <person name="Sharma R."/>
            <person name="Ronald P.C."/>
            <person name="Panaud O."/>
            <person name="Kellogg E.A."/>
            <person name="Brutnell T.P."/>
            <person name="Doust A.N."/>
            <person name="Tuskan G.A."/>
            <person name="Rokhsar D."/>
            <person name="Devos K.M."/>
        </authorList>
    </citation>
    <scope>NUCLEOTIDE SEQUENCE [LARGE SCALE GENOMIC DNA]</scope>
    <source>
        <strain evidence="3">Yugu1</strain>
    </source>
</reference>